<dbReference type="NCBIfam" id="TIGR02595">
    <property type="entry name" value="PEP_CTERM"/>
    <property type="match status" value="1"/>
</dbReference>
<evidence type="ECO:0000256" key="1">
    <source>
        <dbReference type="SAM" id="Phobius"/>
    </source>
</evidence>
<dbReference type="AlphaFoldDB" id="A0A9X2LBG1"/>
<sequence>MKALLSVAAAAATLAVGAAHAATIGYTEGARPLVAGTTHIGGDAAQAPPGFDLTDDFGDDSLDPGDRVELFGRIISALDNYSFTAGSAFNFELIGNGIDNEAGQTPNNLIFTFTNQTTMEEFTFNVDTNSSLGTIGMLTAGAYLLEINMDPDNGTARYDIALQAVPVPAALPLFAAGLAGFTAMRRRRQKA</sequence>
<keyword evidence="2" id="KW-0732">Signal</keyword>
<dbReference type="InterPro" id="IPR013424">
    <property type="entry name" value="Ice-binding_C"/>
</dbReference>
<feature type="chain" id="PRO_5040729370" evidence="2">
    <location>
        <begin position="22"/>
        <end position="191"/>
    </location>
</feature>
<dbReference type="Proteomes" id="UP001142610">
    <property type="component" value="Unassembled WGS sequence"/>
</dbReference>
<reference evidence="3" key="1">
    <citation type="submission" date="2022-07" db="EMBL/GenBank/DDBJ databases">
        <title>Parvularcula maris sp. nov., an algicidal bacterium isolated from seawater.</title>
        <authorList>
            <person name="Li F."/>
        </authorList>
    </citation>
    <scope>NUCLEOTIDE SEQUENCE</scope>
    <source>
        <strain evidence="3">BGMRC 0090</strain>
    </source>
</reference>
<feature type="signal peptide" evidence="2">
    <location>
        <begin position="1"/>
        <end position="21"/>
    </location>
</feature>
<dbReference type="EMBL" id="JANIBC010000023">
    <property type="protein sequence ID" value="MCQ8186605.1"/>
    <property type="molecule type" value="Genomic_DNA"/>
</dbReference>
<dbReference type="RefSeq" id="WP_256620542.1">
    <property type="nucleotide sequence ID" value="NZ_JANIBC010000023.1"/>
</dbReference>
<gene>
    <name evidence="3" type="ORF">NOG11_14575</name>
</gene>
<evidence type="ECO:0000256" key="2">
    <source>
        <dbReference type="SAM" id="SignalP"/>
    </source>
</evidence>
<evidence type="ECO:0000313" key="3">
    <source>
        <dbReference type="EMBL" id="MCQ8186605.1"/>
    </source>
</evidence>
<dbReference type="NCBIfam" id="TIGR03370">
    <property type="entry name" value="VPLPA-CTERM"/>
    <property type="match status" value="1"/>
</dbReference>
<name>A0A9X2LBG1_9PROT</name>
<comment type="caution">
    <text evidence="3">The sequence shown here is derived from an EMBL/GenBank/DDBJ whole genome shotgun (WGS) entry which is preliminary data.</text>
</comment>
<accession>A0A9X2LBG1</accession>
<organism evidence="3 4">
    <name type="scientific">Parvularcula maris</name>
    <dbReference type="NCBI Taxonomy" id="2965077"/>
    <lineage>
        <taxon>Bacteria</taxon>
        <taxon>Pseudomonadati</taxon>
        <taxon>Pseudomonadota</taxon>
        <taxon>Alphaproteobacteria</taxon>
        <taxon>Parvularculales</taxon>
        <taxon>Parvularculaceae</taxon>
        <taxon>Parvularcula</taxon>
    </lineage>
</organism>
<keyword evidence="1" id="KW-0812">Transmembrane</keyword>
<keyword evidence="1" id="KW-0472">Membrane</keyword>
<proteinExistence type="predicted"/>
<dbReference type="InterPro" id="IPR022472">
    <property type="entry name" value="VPLPA-CTERM"/>
</dbReference>
<evidence type="ECO:0000313" key="4">
    <source>
        <dbReference type="Proteomes" id="UP001142610"/>
    </source>
</evidence>
<keyword evidence="1" id="KW-1133">Transmembrane helix</keyword>
<protein>
    <submittedName>
        <fullName evidence="3">VPLPA-CTERM sorting domain-containing protein</fullName>
    </submittedName>
</protein>
<feature type="transmembrane region" description="Helical" evidence="1">
    <location>
        <begin position="160"/>
        <end position="181"/>
    </location>
</feature>
<keyword evidence="4" id="KW-1185">Reference proteome</keyword>